<evidence type="ECO:0000313" key="2">
    <source>
        <dbReference type="Proteomes" id="UP000308600"/>
    </source>
</evidence>
<gene>
    <name evidence="1" type="ORF">BDN72DRAFT_960254</name>
</gene>
<sequence length="208" mass="23541">MFKRLPSGELVGFLGDFDLAKDESSPPFHQTGYGTAEFMAYKILSVPGIRHEYWFDVESFFWVAVIDTASYPKGERQSIAKEYAEWGLMSNKSSRNAKLGWFFSDNHGHEATPSHTQTWGIFQQLLPAITTWATNLRSDENPVERIEVLGMDGVYKLVRDVVERGIKDIEVAGKAVEDEVEDERTKGAEKEAKTKGTKGETREDLTNR</sequence>
<reference evidence="1 2" key="1">
    <citation type="journal article" date="2019" name="Nat. Ecol. Evol.">
        <title>Megaphylogeny resolves global patterns of mushroom evolution.</title>
        <authorList>
            <person name="Varga T."/>
            <person name="Krizsan K."/>
            <person name="Foldi C."/>
            <person name="Dima B."/>
            <person name="Sanchez-Garcia M."/>
            <person name="Sanchez-Ramirez S."/>
            <person name="Szollosi G.J."/>
            <person name="Szarkandi J.G."/>
            <person name="Papp V."/>
            <person name="Albert L."/>
            <person name="Andreopoulos W."/>
            <person name="Angelini C."/>
            <person name="Antonin V."/>
            <person name="Barry K.W."/>
            <person name="Bougher N.L."/>
            <person name="Buchanan P."/>
            <person name="Buyck B."/>
            <person name="Bense V."/>
            <person name="Catcheside P."/>
            <person name="Chovatia M."/>
            <person name="Cooper J."/>
            <person name="Damon W."/>
            <person name="Desjardin D."/>
            <person name="Finy P."/>
            <person name="Geml J."/>
            <person name="Haridas S."/>
            <person name="Hughes K."/>
            <person name="Justo A."/>
            <person name="Karasinski D."/>
            <person name="Kautmanova I."/>
            <person name="Kiss B."/>
            <person name="Kocsube S."/>
            <person name="Kotiranta H."/>
            <person name="LaButti K.M."/>
            <person name="Lechner B.E."/>
            <person name="Liimatainen K."/>
            <person name="Lipzen A."/>
            <person name="Lukacs Z."/>
            <person name="Mihaltcheva S."/>
            <person name="Morgado L.N."/>
            <person name="Niskanen T."/>
            <person name="Noordeloos M.E."/>
            <person name="Ohm R.A."/>
            <person name="Ortiz-Santana B."/>
            <person name="Ovrebo C."/>
            <person name="Racz N."/>
            <person name="Riley R."/>
            <person name="Savchenko A."/>
            <person name="Shiryaev A."/>
            <person name="Soop K."/>
            <person name="Spirin V."/>
            <person name="Szebenyi C."/>
            <person name="Tomsovsky M."/>
            <person name="Tulloss R.E."/>
            <person name="Uehling J."/>
            <person name="Grigoriev I.V."/>
            <person name="Vagvolgyi C."/>
            <person name="Papp T."/>
            <person name="Martin F.M."/>
            <person name="Miettinen O."/>
            <person name="Hibbett D.S."/>
            <person name="Nagy L.G."/>
        </authorList>
    </citation>
    <scope>NUCLEOTIDE SEQUENCE [LARGE SCALE GENOMIC DNA]</scope>
    <source>
        <strain evidence="1 2">NL-1719</strain>
    </source>
</reference>
<dbReference type="Proteomes" id="UP000308600">
    <property type="component" value="Unassembled WGS sequence"/>
</dbReference>
<evidence type="ECO:0000313" key="1">
    <source>
        <dbReference type="EMBL" id="TFK68410.1"/>
    </source>
</evidence>
<accession>A0ACD3ARH5</accession>
<proteinExistence type="predicted"/>
<organism evidence="1 2">
    <name type="scientific">Pluteus cervinus</name>
    <dbReference type="NCBI Taxonomy" id="181527"/>
    <lineage>
        <taxon>Eukaryota</taxon>
        <taxon>Fungi</taxon>
        <taxon>Dikarya</taxon>
        <taxon>Basidiomycota</taxon>
        <taxon>Agaricomycotina</taxon>
        <taxon>Agaricomycetes</taxon>
        <taxon>Agaricomycetidae</taxon>
        <taxon>Agaricales</taxon>
        <taxon>Pluteineae</taxon>
        <taxon>Pluteaceae</taxon>
        <taxon>Pluteus</taxon>
    </lineage>
</organism>
<dbReference type="EMBL" id="ML208352">
    <property type="protein sequence ID" value="TFK68410.1"/>
    <property type="molecule type" value="Genomic_DNA"/>
</dbReference>
<name>A0ACD3ARH5_9AGAR</name>
<protein>
    <submittedName>
        <fullName evidence="1">Uncharacterized protein</fullName>
    </submittedName>
</protein>
<keyword evidence="2" id="KW-1185">Reference proteome</keyword>